<feature type="transmembrane region" description="Helical" evidence="7">
    <location>
        <begin position="255"/>
        <end position="280"/>
    </location>
</feature>
<dbReference type="InterPro" id="IPR003439">
    <property type="entry name" value="ABC_transporter-like_ATP-bd"/>
</dbReference>
<evidence type="ECO:0000259" key="8">
    <source>
        <dbReference type="PROSITE" id="PS50893"/>
    </source>
</evidence>
<gene>
    <name evidence="10" type="primary">msbA</name>
    <name evidence="10" type="ORF">PAUR_b0611</name>
</gene>
<dbReference type="Proteomes" id="UP000615755">
    <property type="component" value="Unassembled WGS sequence"/>
</dbReference>
<sequence>MGSAMHNVNALVNVATAAEDKNVSVRLYHYLMTQKWVVFIGICALILFSLVDAGMIYFIKPLIDDGLNQSNPNTLIQGAYLTVAIFAVRGVASFVSNYCISYAGSNVTYAIRQQVFERVQCFSMSVFNSYSKGTLISKITYDAEQLSEAFLTAIITVIREGIIVMVLLAMMLYASWQLSLIFLIIGPLIALIINIVSKRFRKVSKQLQDGMGGLAKVSDQAFSAHQEILVFNATARVNQDFLKVNNHTRQQTMKLAAVSAISNPVIQLIGAGAIAVILVFASIESILVELSAGTFTMMLLAMGSLLKPLKQLTVVNQKLQKGFVAARSLFTLLDTPVEHDDGNLPLLKCSHEVAFRHLNFSYGSHSSLHVEGVSVVFEAGKVSAVVGGSGSGKTTVANLILRLYQAPEKSIFIDDVAIERYSLLSLRQSIAYVSQNVTLIDDTVENNLLFGCDKAVTQQAMHAAIESANVHEFLHTLPNGLQSQIGENGSQLSGGQRQRIAIARALLKQSEILILDEATSALDNHSEHLVQVALKRLMVGKTVIVIAHRLSTIVDADKIFVMDKGQIIAQGTHQNLLHGSVHYQSLFNKKSTV</sequence>
<keyword evidence="4 10" id="KW-0067">ATP-binding</keyword>
<dbReference type="InterPro" id="IPR017871">
    <property type="entry name" value="ABC_transporter-like_CS"/>
</dbReference>
<dbReference type="Gene3D" id="3.40.50.300">
    <property type="entry name" value="P-loop containing nucleotide triphosphate hydrolases"/>
    <property type="match status" value="1"/>
</dbReference>
<name>A0ABR9EJF6_9GAMM</name>
<feature type="domain" description="ABC transporter" evidence="8">
    <location>
        <begin position="353"/>
        <end position="589"/>
    </location>
</feature>
<evidence type="ECO:0000256" key="7">
    <source>
        <dbReference type="SAM" id="Phobius"/>
    </source>
</evidence>
<keyword evidence="3" id="KW-0547">Nucleotide-binding</keyword>
<organism evidence="10 11">
    <name type="scientific">Pseudoalteromonas aurantia 208</name>
    <dbReference type="NCBI Taxonomy" id="1314867"/>
    <lineage>
        <taxon>Bacteria</taxon>
        <taxon>Pseudomonadati</taxon>
        <taxon>Pseudomonadota</taxon>
        <taxon>Gammaproteobacteria</taxon>
        <taxon>Alteromonadales</taxon>
        <taxon>Pseudoalteromonadaceae</taxon>
        <taxon>Pseudoalteromonas</taxon>
    </lineage>
</organism>
<evidence type="ECO:0000256" key="3">
    <source>
        <dbReference type="ARBA" id="ARBA00022741"/>
    </source>
</evidence>
<evidence type="ECO:0000313" key="11">
    <source>
        <dbReference type="Proteomes" id="UP000615755"/>
    </source>
</evidence>
<reference evidence="10 11" key="1">
    <citation type="submission" date="2015-03" db="EMBL/GenBank/DDBJ databases">
        <title>Genome sequence of Pseudoalteromonas aurantia.</title>
        <authorList>
            <person name="Xie B.-B."/>
            <person name="Rong J.-C."/>
            <person name="Qin Q.-L."/>
            <person name="Zhang Y.-Z."/>
        </authorList>
    </citation>
    <scope>NUCLEOTIDE SEQUENCE [LARGE SCALE GENOMIC DNA]</scope>
    <source>
        <strain evidence="10 11">208</strain>
    </source>
</reference>
<dbReference type="InterPro" id="IPR027417">
    <property type="entry name" value="P-loop_NTPase"/>
</dbReference>
<feature type="transmembrane region" description="Helical" evidence="7">
    <location>
        <begin position="149"/>
        <end position="172"/>
    </location>
</feature>
<dbReference type="Pfam" id="PF00664">
    <property type="entry name" value="ABC_membrane"/>
    <property type="match status" value="1"/>
</dbReference>
<keyword evidence="6 7" id="KW-0472">Membrane</keyword>
<dbReference type="Gene3D" id="1.20.1560.10">
    <property type="entry name" value="ABC transporter type 1, transmembrane domain"/>
    <property type="match status" value="1"/>
</dbReference>
<comment type="subcellular location">
    <subcellularLocation>
        <location evidence="1">Cell membrane</location>
        <topology evidence="1">Multi-pass membrane protein</topology>
    </subcellularLocation>
</comment>
<dbReference type="InterPro" id="IPR003593">
    <property type="entry name" value="AAA+_ATPase"/>
</dbReference>
<evidence type="ECO:0000313" key="10">
    <source>
        <dbReference type="EMBL" id="MBE0370549.1"/>
    </source>
</evidence>
<protein>
    <submittedName>
        <fullName evidence="10">ATP-binding cassette, subfamily B, bacterial MsbA</fullName>
    </submittedName>
</protein>
<feature type="domain" description="ABC transmembrane type-1" evidence="9">
    <location>
        <begin position="39"/>
        <end position="321"/>
    </location>
</feature>
<dbReference type="PANTHER" id="PTHR43394">
    <property type="entry name" value="ATP-DEPENDENT PERMEASE MDL1, MITOCHONDRIAL"/>
    <property type="match status" value="1"/>
</dbReference>
<accession>A0ABR9EJF6</accession>
<feature type="transmembrane region" description="Helical" evidence="7">
    <location>
        <begin position="36"/>
        <end position="59"/>
    </location>
</feature>
<proteinExistence type="predicted"/>
<dbReference type="PROSITE" id="PS00211">
    <property type="entry name" value="ABC_TRANSPORTER_1"/>
    <property type="match status" value="1"/>
</dbReference>
<keyword evidence="11" id="KW-1185">Reference proteome</keyword>
<comment type="caution">
    <text evidence="10">The sequence shown here is derived from an EMBL/GenBank/DDBJ whole genome shotgun (WGS) entry which is preliminary data.</text>
</comment>
<feature type="transmembrane region" description="Helical" evidence="7">
    <location>
        <begin position="178"/>
        <end position="196"/>
    </location>
</feature>
<dbReference type="InterPro" id="IPR036640">
    <property type="entry name" value="ABC1_TM_sf"/>
</dbReference>
<evidence type="ECO:0000259" key="9">
    <source>
        <dbReference type="PROSITE" id="PS50929"/>
    </source>
</evidence>
<dbReference type="PROSITE" id="PS50893">
    <property type="entry name" value="ABC_TRANSPORTER_2"/>
    <property type="match status" value="1"/>
</dbReference>
<evidence type="ECO:0000256" key="5">
    <source>
        <dbReference type="ARBA" id="ARBA00022989"/>
    </source>
</evidence>
<dbReference type="InterPro" id="IPR011527">
    <property type="entry name" value="ABC1_TM_dom"/>
</dbReference>
<dbReference type="PANTHER" id="PTHR43394:SF1">
    <property type="entry name" value="ATP-BINDING CASSETTE SUB-FAMILY B MEMBER 10, MITOCHONDRIAL"/>
    <property type="match status" value="1"/>
</dbReference>
<dbReference type="InterPro" id="IPR039421">
    <property type="entry name" value="Type_1_exporter"/>
</dbReference>
<keyword evidence="2 7" id="KW-0812">Transmembrane</keyword>
<dbReference type="SUPFAM" id="SSF52540">
    <property type="entry name" value="P-loop containing nucleoside triphosphate hydrolases"/>
    <property type="match status" value="1"/>
</dbReference>
<evidence type="ECO:0000256" key="6">
    <source>
        <dbReference type="ARBA" id="ARBA00023136"/>
    </source>
</evidence>
<dbReference type="CDD" id="cd18552">
    <property type="entry name" value="ABC_6TM_MsbA_like"/>
    <property type="match status" value="1"/>
</dbReference>
<evidence type="ECO:0000256" key="1">
    <source>
        <dbReference type="ARBA" id="ARBA00004651"/>
    </source>
</evidence>
<feature type="transmembrane region" description="Helical" evidence="7">
    <location>
        <begin position="79"/>
        <end position="100"/>
    </location>
</feature>
<keyword evidence="5 7" id="KW-1133">Transmembrane helix</keyword>
<dbReference type="PROSITE" id="PS50929">
    <property type="entry name" value="ABC_TM1F"/>
    <property type="match status" value="1"/>
</dbReference>
<evidence type="ECO:0000256" key="2">
    <source>
        <dbReference type="ARBA" id="ARBA00022692"/>
    </source>
</evidence>
<dbReference type="Pfam" id="PF00005">
    <property type="entry name" value="ABC_tran"/>
    <property type="match status" value="1"/>
</dbReference>
<dbReference type="SUPFAM" id="SSF90123">
    <property type="entry name" value="ABC transporter transmembrane region"/>
    <property type="match status" value="1"/>
</dbReference>
<dbReference type="SMART" id="SM00382">
    <property type="entry name" value="AAA"/>
    <property type="match status" value="1"/>
</dbReference>
<dbReference type="GO" id="GO:0005524">
    <property type="term" value="F:ATP binding"/>
    <property type="evidence" value="ECO:0007669"/>
    <property type="project" value="UniProtKB-KW"/>
</dbReference>
<evidence type="ECO:0000256" key="4">
    <source>
        <dbReference type="ARBA" id="ARBA00022840"/>
    </source>
</evidence>
<dbReference type="EMBL" id="AQGV01000015">
    <property type="protein sequence ID" value="MBE0370549.1"/>
    <property type="molecule type" value="Genomic_DNA"/>
</dbReference>